<organism evidence="3 4">
    <name type="scientific">Teredinibacter turnerae (strain ATCC 39867 / T7901)</name>
    <dbReference type="NCBI Taxonomy" id="377629"/>
    <lineage>
        <taxon>Bacteria</taxon>
        <taxon>Pseudomonadati</taxon>
        <taxon>Pseudomonadota</taxon>
        <taxon>Gammaproteobacteria</taxon>
        <taxon>Cellvibrionales</taxon>
        <taxon>Cellvibrionaceae</taxon>
        <taxon>Teredinibacter</taxon>
    </lineage>
</organism>
<keyword evidence="2" id="KW-1133">Transmembrane helix</keyword>
<name>C5BR21_TERTT</name>
<dbReference type="OrthoDB" id="9151209at2"/>
<gene>
    <name evidence="3" type="ordered locus">TERTU_1098</name>
</gene>
<feature type="transmembrane region" description="Helical" evidence="2">
    <location>
        <begin position="26"/>
        <end position="49"/>
    </location>
</feature>
<keyword evidence="1" id="KW-0175">Coiled coil</keyword>
<keyword evidence="2" id="KW-0472">Membrane</keyword>
<dbReference type="Proteomes" id="UP000009080">
    <property type="component" value="Chromosome"/>
</dbReference>
<keyword evidence="2" id="KW-0812">Transmembrane</keyword>
<protein>
    <submittedName>
        <fullName evidence="3">MSHA biogenesis protein, MshJ</fullName>
    </submittedName>
</protein>
<proteinExistence type="predicted"/>
<evidence type="ECO:0000313" key="3">
    <source>
        <dbReference type="EMBL" id="ACR10673.1"/>
    </source>
</evidence>
<evidence type="ECO:0000313" key="4">
    <source>
        <dbReference type="Proteomes" id="UP000009080"/>
    </source>
</evidence>
<dbReference type="KEGG" id="ttu:TERTU_1098"/>
<dbReference type="AlphaFoldDB" id="C5BR21"/>
<dbReference type="HOGENOM" id="CLU_102941_0_0_6"/>
<dbReference type="RefSeq" id="WP_015816785.1">
    <property type="nucleotide sequence ID" value="NC_012997.1"/>
</dbReference>
<dbReference type="STRING" id="377629.TERTU_1098"/>
<evidence type="ECO:0000256" key="1">
    <source>
        <dbReference type="SAM" id="Coils"/>
    </source>
</evidence>
<dbReference type="EMBL" id="CP001614">
    <property type="protein sequence ID" value="ACR10673.1"/>
    <property type="molecule type" value="Genomic_DNA"/>
</dbReference>
<accession>C5BR21</accession>
<feature type="coiled-coil region" evidence="1">
    <location>
        <begin position="52"/>
        <end position="112"/>
    </location>
</feature>
<reference evidence="3 4" key="1">
    <citation type="journal article" date="2009" name="PLoS ONE">
        <title>The complete genome of Teredinibacter turnerae T7901: an intracellular endosymbiont of marine wood-boring bivalves (shipworms).</title>
        <authorList>
            <person name="Yang J.C."/>
            <person name="Madupu R."/>
            <person name="Durkin A.S."/>
            <person name="Ekborg N.A."/>
            <person name="Pedamallu C.S."/>
            <person name="Hostetler J.B."/>
            <person name="Radune D."/>
            <person name="Toms B.S."/>
            <person name="Henrissat B."/>
            <person name="Coutinho P.M."/>
            <person name="Schwarz S."/>
            <person name="Field L."/>
            <person name="Trindade-Silva A.E."/>
            <person name="Soares C.A.G."/>
            <person name="Elshahawi S."/>
            <person name="Hanora A."/>
            <person name="Schmidt E.W."/>
            <person name="Haygood M.G."/>
            <person name="Posfai J."/>
            <person name="Benner J."/>
            <person name="Madinger C."/>
            <person name="Nove J."/>
            <person name="Anton B."/>
            <person name="Chaudhary K."/>
            <person name="Foster J."/>
            <person name="Holman A."/>
            <person name="Kumar S."/>
            <person name="Lessard P.A."/>
            <person name="Luyten Y.A."/>
            <person name="Slatko B."/>
            <person name="Wood N."/>
            <person name="Wu B."/>
            <person name="Teplitski M."/>
            <person name="Mougous J.D."/>
            <person name="Ward N."/>
            <person name="Eisen J.A."/>
            <person name="Badger J.H."/>
            <person name="Distel D.L."/>
        </authorList>
    </citation>
    <scope>NUCLEOTIDE SEQUENCE [LARGE SCALE GENOMIC DNA]</scope>
    <source>
        <strain evidence="4">ATCC 39867 / T7901</strain>
    </source>
</reference>
<sequence>MNRDHLLKRWAQWQAQFSKLSFRERILAGAGVFGLLLMAWHFAFLAPAISEQERLQQRFEQAQKELKSLGMEEQALVSAMSSDPSLVLRKRVDNLQAELNALDQHVQQMSAGLISAQRLPELLQAILKETSGLELVAMRIAAPQKLSLQTTAKESEDELIEPDPEPVNRSQEIAGLTPFFDKATTSAEIAEARVAGVYRHSVRLRLHGTYFSVVDFLQRLEKLEWSFYWEFIEYQVDAYPRGDVTLEVYTLSTEKGVME</sequence>
<dbReference type="eggNOG" id="COG3167">
    <property type="taxonomic scope" value="Bacteria"/>
</dbReference>
<evidence type="ECO:0000256" key="2">
    <source>
        <dbReference type="SAM" id="Phobius"/>
    </source>
</evidence>
<keyword evidence="4" id="KW-1185">Reference proteome</keyword>